<dbReference type="InterPro" id="IPR001497">
    <property type="entry name" value="MethylDNA_cys_MeTrfase_AS"/>
</dbReference>
<dbReference type="AlphaFoldDB" id="A0A7J4JTS3"/>
<keyword evidence="4" id="KW-0227">DNA damage</keyword>
<feature type="non-terminal residue" evidence="8">
    <location>
        <position position="1"/>
    </location>
</feature>
<feature type="domain" description="Methylated-DNA-[protein]-cysteine S-methyltransferase DNA binding" evidence="7">
    <location>
        <begin position="1"/>
        <end position="38"/>
    </location>
</feature>
<dbReference type="GO" id="GO:0032259">
    <property type="term" value="P:methylation"/>
    <property type="evidence" value="ECO:0007669"/>
    <property type="project" value="UniProtKB-KW"/>
</dbReference>
<keyword evidence="5" id="KW-0234">DNA repair</keyword>
<reference evidence="9" key="1">
    <citation type="journal article" date="2020" name="bioRxiv">
        <title>A rank-normalized archaeal taxonomy based on genome phylogeny resolves widespread incomplete and uneven classifications.</title>
        <authorList>
            <person name="Rinke C."/>
            <person name="Chuvochina M."/>
            <person name="Mussig A.J."/>
            <person name="Chaumeil P.-A."/>
            <person name="Waite D.W."/>
            <person name="Whitman W.B."/>
            <person name="Parks D.H."/>
            <person name="Hugenholtz P."/>
        </authorList>
    </citation>
    <scope>NUCLEOTIDE SEQUENCE [LARGE SCALE GENOMIC DNA]</scope>
</reference>
<evidence type="ECO:0000256" key="5">
    <source>
        <dbReference type="ARBA" id="ARBA00023204"/>
    </source>
</evidence>
<evidence type="ECO:0000256" key="3">
    <source>
        <dbReference type="ARBA" id="ARBA00022679"/>
    </source>
</evidence>
<dbReference type="PROSITE" id="PS00374">
    <property type="entry name" value="MGMT"/>
    <property type="match status" value="1"/>
</dbReference>
<dbReference type="GO" id="GO:0003908">
    <property type="term" value="F:methylated-DNA-[protein]-cysteine S-methyltransferase activity"/>
    <property type="evidence" value="ECO:0007669"/>
    <property type="project" value="UniProtKB-EC"/>
</dbReference>
<organism evidence="8 9">
    <name type="scientific">Candidatus Iainarchaeum sp</name>
    <dbReference type="NCBI Taxonomy" id="3101447"/>
    <lineage>
        <taxon>Archaea</taxon>
        <taxon>Candidatus Iainarchaeota</taxon>
        <taxon>Candidatus Iainarchaeia</taxon>
        <taxon>Candidatus Iainarchaeales</taxon>
        <taxon>Candidatus Iainarchaeaceae</taxon>
        <taxon>Candidatus Iainarchaeum</taxon>
    </lineage>
</organism>
<comment type="catalytic activity">
    <reaction evidence="6">
        <text>a 6-O-methyl-2'-deoxyguanosine in DNA + L-cysteinyl-[protein] = S-methyl-L-cysteinyl-[protein] + a 2'-deoxyguanosine in DNA</text>
        <dbReference type="Rhea" id="RHEA:24000"/>
        <dbReference type="Rhea" id="RHEA-COMP:10131"/>
        <dbReference type="Rhea" id="RHEA-COMP:10132"/>
        <dbReference type="Rhea" id="RHEA-COMP:11367"/>
        <dbReference type="Rhea" id="RHEA-COMP:11368"/>
        <dbReference type="ChEBI" id="CHEBI:29950"/>
        <dbReference type="ChEBI" id="CHEBI:82612"/>
        <dbReference type="ChEBI" id="CHEBI:85445"/>
        <dbReference type="ChEBI" id="CHEBI:85448"/>
        <dbReference type="EC" id="2.1.1.63"/>
    </reaction>
</comment>
<protein>
    <submittedName>
        <fullName evidence="8">MGMT family protein</fullName>
    </submittedName>
</protein>
<dbReference type="InterPro" id="IPR036388">
    <property type="entry name" value="WH-like_DNA-bd_sf"/>
</dbReference>
<dbReference type="EMBL" id="DUFW01000011">
    <property type="protein sequence ID" value="HIH21183.1"/>
    <property type="molecule type" value="Genomic_DNA"/>
</dbReference>
<evidence type="ECO:0000256" key="2">
    <source>
        <dbReference type="ARBA" id="ARBA00022603"/>
    </source>
</evidence>
<keyword evidence="3" id="KW-0808">Transferase</keyword>
<evidence type="ECO:0000259" key="7">
    <source>
        <dbReference type="Pfam" id="PF01035"/>
    </source>
</evidence>
<comment type="catalytic activity">
    <reaction evidence="1">
        <text>a 4-O-methyl-thymidine in DNA + L-cysteinyl-[protein] = a thymidine in DNA + S-methyl-L-cysteinyl-[protein]</text>
        <dbReference type="Rhea" id="RHEA:53428"/>
        <dbReference type="Rhea" id="RHEA-COMP:10131"/>
        <dbReference type="Rhea" id="RHEA-COMP:10132"/>
        <dbReference type="Rhea" id="RHEA-COMP:13555"/>
        <dbReference type="Rhea" id="RHEA-COMP:13556"/>
        <dbReference type="ChEBI" id="CHEBI:29950"/>
        <dbReference type="ChEBI" id="CHEBI:82612"/>
        <dbReference type="ChEBI" id="CHEBI:137386"/>
        <dbReference type="ChEBI" id="CHEBI:137387"/>
        <dbReference type="EC" id="2.1.1.63"/>
    </reaction>
</comment>
<evidence type="ECO:0000256" key="4">
    <source>
        <dbReference type="ARBA" id="ARBA00022763"/>
    </source>
</evidence>
<dbReference type="Proteomes" id="UP000590964">
    <property type="component" value="Unassembled WGS sequence"/>
</dbReference>
<name>A0A7J4JTS3_9ARCH</name>
<comment type="caution">
    <text evidence="8">The sequence shown here is derived from an EMBL/GenBank/DDBJ whole genome shotgun (WGS) entry which is preliminary data.</text>
</comment>
<dbReference type="Gene3D" id="1.10.10.10">
    <property type="entry name" value="Winged helix-like DNA-binding domain superfamily/Winged helix DNA-binding domain"/>
    <property type="match status" value="1"/>
</dbReference>
<sequence>NPTPIKVPCHRVVGNCGRIGGFALGRKKKKELLEKEGVKLKKGNVKDFEKKFYKF</sequence>
<evidence type="ECO:0000313" key="8">
    <source>
        <dbReference type="EMBL" id="HIH21183.1"/>
    </source>
</evidence>
<dbReference type="GO" id="GO:0006281">
    <property type="term" value="P:DNA repair"/>
    <property type="evidence" value="ECO:0007669"/>
    <property type="project" value="UniProtKB-KW"/>
</dbReference>
<keyword evidence="2" id="KW-0489">Methyltransferase</keyword>
<dbReference type="PANTHER" id="PTHR10815:SF13">
    <property type="entry name" value="METHYLATED-DNA--PROTEIN-CYSTEINE METHYLTRANSFERASE"/>
    <property type="match status" value="1"/>
</dbReference>
<dbReference type="Pfam" id="PF01035">
    <property type="entry name" value="DNA_binding_1"/>
    <property type="match status" value="1"/>
</dbReference>
<evidence type="ECO:0000313" key="9">
    <source>
        <dbReference type="Proteomes" id="UP000590964"/>
    </source>
</evidence>
<dbReference type="SUPFAM" id="SSF46767">
    <property type="entry name" value="Methylated DNA-protein cysteine methyltransferase, C-terminal domain"/>
    <property type="match status" value="1"/>
</dbReference>
<evidence type="ECO:0000256" key="6">
    <source>
        <dbReference type="ARBA" id="ARBA00049348"/>
    </source>
</evidence>
<accession>A0A7J4JTS3</accession>
<dbReference type="PANTHER" id="PTHR10815">
    <property type="entry name" value="METHYLATED-DNA--PROTEIN-CYSTEINE METHYLTRANSFERASE"/>
    <property type="match status" value="1"/>
</dbReference>
<dbReference type="InterPro" id="IPR014048">
    <property type="entry name" value="MethylDNA_cys_MeTrfase_DNA-bd"/>
</dbReference>
<evidence type="ECO:0000256" key="1">
    <source>
        <dbReference type="ARBA" id="ARBA00001286"/>
    </source>
</evidence>
<gene>
    <name evidence="8" type="ORF">HA222_00775</name>
</gene>
<proteinExistence type="predicted"/>
<dbReference type="InterPro" id="IPR036217">
    <property type="entry name" value="MethylDNA_cys_MeTrfase_DNAb"/>
</dbReference>